<keyword evidence="3" id="KW-1003">Cell membrane</keyword>
<gene>
    <name evidence="10" type="ORF">Spa11_33470</name>
</gene>
<dbReference type="InterPro" id="IPR003838">
    <property type="entry name" value="ABC3_permease_C"/>
</dbReference>
<feature type="transmembrane region" description="Helical" evidence="7">
    <location>
        <begin position="254"/>
        <end position="274"/>
    </location>
</feature>
<sequence length="373" mass="39635">MDFLAVRMLLADRGKLVTALVGVVFAVVLVNVQGGLFIGLIRKASLLVDQGGADIWVGHLKMNNVDFPHDIPRRWVHRIRSIEGVEYAEPYIVGHSVMTLPSGGFEQVLVVGGDSKTLLGTPGSVVAGSPQSIRTPDGVFLDIGDLHKVENPAIGDLREIGGKRARVVGLTEGILGFLVTPYVFTTIDRATAFLSKPSDRASYFLVKLKDSADVEAVRRDIEARLPDATTMTGQEYGRASIDYWLRRTGIGMSFGAATGLGLIVGLVVVGQTLYASVLDRVQEYATLKAIGATEAQVRTVILTQAVLLALLGSAIGLVAVGGVQAMASTPRAPIAVPWSVSVASCVLVTAICLVASLAPYLRLRRVDPAIVLQ</sequence>
<evidence type="ECO:0000256" key="7">
    <source>
        <dbReference type="SAM" id="Phobius"/>
    </source>
</evidence>
<dbReference type="PANTHER" id="PTHR43738:SF1">
    <property type="entry name" value="HEMIN TRANSPORT SYSTEM PERMEASE PROTEIN HRTB-RELATED"/>
    <property type="match status" value="1"/>
</dbReference>
<evidence type="ECO:0000256" key="4">
    <source>
        <dbReference type="ARBA" id="ARBA00022692"/>
    </source>
</evidence>
<evidence type="ECO:0000256" key="6">
    <source>
        <dbReference type="ARBA" id="ARBA00023136"/>
    </source>
</evidence>
<evidence type="ECO:0000256" key="1">
    <source>
        <dbReference type="ARBA" id="ARBA00004651"/>
    </source>
</evidence>
<keyword evidence="11" id="KW-1185">Reference proteome</keyword>
<evidence type="ECO:0000259" key="9">
    <source>
        <dbReference type="Pfam" id="PF12704"/>
    </source>
</evidence>
<feature type="domain" description="ABC3 transporter permease C-terminal" evidence="8">
    <location>
        <begin position="258"/>
        <end position="368"/>
    </location>
</feature>
<accession>A0A518KBG2</accession>
<keyword evidence="6 7" id="KW-0472">Membrane</keyword>
<keyword evidence="2" id="KW-0813">Transport</keyword>
<proteinExistence type="predicted"/>
<organism evidence="10 11">
    <name type="scientific">Botrimarina mediterranea</name>
    <dbReference type="NCBI Taxonomy" id="2528022"/>
    <lineage>
        <taxon>Bacteria</taxon>
        <taxon>Pseudomonadati</taxon>
        <taxon>Planctomycetota</taxon>
        <taxon>Planctomycetia</taxon>
        <taxon>Pirellulales</taxon>
        <taxon>Lacipirellulaceae</taxon>
        <taxon>Botrimarina</taxon>
    </lineage>
</organism>
<name>A0A518KBG2_9BACT</name>
<dbReference type="Proteomes" id="UP000316426">
    <property type="component" value="Chromosome"/>
</dbReference>
<evidence type="ECO:0000313" key="10">
    <source>
        <dbReference type="EMBL" id="QDV75137.1"/>
    </source>
</evidence>
<feature type="transmembrane region" description="Helical" evidence="7">
    <location>
        <begin position="20"/>
        <end position="41"/>
    </location>
</feature>
<evidence type="ECO:0000256" key="3">
    <source>
        <dbReference type="ARBA" id="ARBA00022475"/>
    </source>
</evidence>
<dbReference type="EMBL" id="CP036349">
    <property type="protein sequence ID" value="QDV75137.1"/>
    <property type="molecule type" value="Genomic_DNA"/>
</dbReference>
<reference evidence="10 11" key="1">
    <citation type="submission" date="2019-02" db="EMBL/GenBank/DDBJ databases">
        <title>Deep-cultivation of Planctomycetes and their phenomic and genomic characterization uncovers novel biology.</title>
        <authorList>
            <person name="Wiegand S."/>
            <person name="Jogler M."/>
            <person name="Boedeker C."/>
            <person name="Pinto D."/>
            <person name="Vollmers J."/>
            <person name="Rivas-Marin E."/>
            <person name="Kohn T."/>
            <person name="Peeters S.H."/>
            <person name="Heuer A."/>
            <person name="Rast P."/>
            <person name="Oberbeckmann S."/>
            <person name="Bunk B."/>
            <person name="Jeske O."/>
            <person name="Meyerdierks A."/>
            <person name="Storesund J.E."/>
            <person name="Kallscheuer N."/>
            <person name="Luecker S."/>
            <person name="Lage O.M."/>
            <person name="Pohl T."/>
            <person name="Merkel B.J."/>
            <person name="Hornburger P."/>
            <person name="Mueller R.-W."/>
            <person name="Bruemmer F."/>
            <person name="Labrenz M."/>
            <person name="Spormann A.M."/>
            <person name="Op den Camp H."/>
            <person name="Overmann J."/>
            <person name="Amann R."/>
            <person name="Jetten M.S.M."/>
            <person name="Mascher T."/>
            <person name="Medema M.H."/>
            <person name="Devos D.P."/>
            <person name="Kaster A.-K."/>
            <person name="Ovreas L."/>
            <person name="Rohde M."/>
            <person name="Galperin M.Y."/>
            <person name="Jogler C."/>
        </authorList>
    </citation>
    <scope>NUCLEOTIDE SEQUENCE [LARGE SCALE GENOMIC DNA]</scope>
    <source>
        <strain evidence="10 11">Spa11</strain>
    </source>
</reference>
<keyword evidence="5 7" id="KW-1133">Transmembrane helix</keyword>
<protein>
    <submittedName>
        <fullName evidence="10">FtsX-like permease family protein</fullName>
    </submittedName>
</protein>
<dbReference type="Pfam" id="PF12704">
    <property type="entry name" value="MacB_PCD"/>
    <property type="match status" value="1"/>
</dbReference>
<dbReference type="AlphaFoldDB" id="A0A518KBG2"/>
<dbReference type="InterPro" id="IPR051125">
    <property type="entry name" value="ABC-4/HrtB_transporter"/>
</dbReference>
<dbReference type="RefSeq" id="WP_145114163.1">
    <property type="nucleotide sequence ID" value="NZ_CP036349.1"/>
</dbReference>
<keyword evidence="4 7" id="KW-0812">Transmembrane</keyword>
<comment type="subcellular location">
    <subcellularLocation>
        <location evidence="1">Cell membrane</location>
        <topology evidence="1">Multi-pass membrane protein</topology>
    </subcellularLocation>
</comment>
<dbReference type="GO" id="GO:0005886">
    <property type="term" value="C:plasma membrane"/>
    <property type="evidence" value="ECO:0007669"/>
    <property type="project" value="UniProtKB-SubCell"/>
</dbReference>
<feature type="domain" description="MacB-like periplasmic core" evidence="9">
    <location>
        <begin position="18"/>
        <end position="223"/>
    </location>
</feature>
<dbReference type="Pfam" id="PF02687">
    <property type="entry name" value="FtsX"/>
    <property type="match status" value="1"/>
</dbReference>
<feature type="transmembrane region" description="Helical" evidence="7">
    <location>
        <begin position="335"/>
        <end position="358"/>
    </location>
</feature>
<dbReference type="PANTHER" id="PTHR43738">
    <property type="entry name" value="ABC TRANSPORTER, MEMBRANE PROTEIN"/>
    <property type="match status" value="1"/>
</dbReference>
<evidence type="ECO:0000259" key="8">
    <source>
        <dbReference type="Pfam" id="PF02687"/>
    </source>
</evidence>
<feature type="transmembrane region" description="Helical" evidence="7">
    <location>
        <begin position="301"/>
        <end position="323"/>
    </location>
</feature>
<evidence type="ECO:0000256" key="2">
    <source>
        <dbReference type="ARBA" id="ARBA00022448"/>
    </source>
</evidence>
<dbReference type="KEGG" id="bmei:Spa11_33470"/>
<evidence type="ECO:0000313" key="11">
    <source>
        <dbReference type="Proteomes" id="UP000316426"/>
    </source>
</evidence>
<evidence type="ECO:0000256" key="5">
    <source>
        <dbReference type="ARBA" id="ARBA00022989"/>
    </source>
</evidence>
<dbReference type="InterPro" id="IPR025857">
    <property type="entry name" value="MacB_PCD"/>
</dbReference>